<dbReference type="InterPro" id="IPR043502">
    <property type="entry name" value="DNA/RNA_pol_sf"/>
</dbReference>
<dbReference type="CDD" id="cd09272">
    <property type="entry name" value="RNase_HI_RT_Ty1"/>
    <property type="match status" value="1"/>
</dbReference>
<dbReference type="Proteomes" id="UP000004994">
    <property type="component" value="Chromosome 12"/>
</dbReference>
<dbReference type="PANTHER" id="PTHR11439:SF473">
    <property type="entry name" value="REVERSE TRANSCRIPTASE TY1_COPIA-TYPE DOMAIN-CONTAINING PROTEIN"/>
    <property type="match status" value="1"/>
</dbReference>
<evidence type="ECO:0000313" key="3">
    <source>
        <dbReference type="Proteomes" id="UP000004994"/>
    </source>
</evidence>
<keyword evidence="3" id="KW-1185">Reference proteome</keyword>
<keyword evidence="1" id="KW-0732">Signal</keyword>
<dbReference type="SUPFAM" id="SSF56672">
    <property type="entry name" value="DNA/RNA polymerases"/>
    <property type="match status" value="1"/>
</dbReference>
<dbReference type="InParanoid" id="A0A3Q7J7Z2"/>
<evidence type="ECO:0008006" key="4">
    <source>
        <dbReference type="Google" id="ProtNLM"/>
    </source>
</evidence>
<dbReference type="EnsemblPlants" id="Solyc12g039105.1.1">
    <property type="protein sequence ID" value="Solyc12g039105.1.1"/>
    <property type="gene ID" value="Solyc12g039105.1"/>
</dbReference>
<protein>
    <recommendedName>
        <fullName evidence="4">Reverse transcriptase Ty1/copia-type domain-containing protein</fullName>
    </recommendedName>
</protein>
<dbReference type="PANTHER" id="PTHR11439">
    <property type="entry name" value="GAG-POL-RELATED RETROTRANSPOSON"/>
    <property type="match status" value="1"/>
</dbReference>
<dbReference type="STRING" id="4081.A0A3Q7J7Z2"/>
<accession>A0A3Q7J7Z2</accession>
<organism evidence="2">
    <name type="scientific">Solanum lycopersicum</name>
    <name type="common">Tomato</name>
    <name type="synonym">Lycopersicon esculentum</name>
    <dbReference type="NCBI Taxonomy" id="4081"/>
    <lineage>
        <taxon>Eukaryota</taxon>
        <taxon>Viridiplantae</taxon>
        <taxon>Streptophyta</taxon>
        <taxon>Embryophyta</taxon>
        <taxon>Tracheophyta</taxon>
        <taxon>Spermatophyta</taxon>
        <taxon>Magnoliopsida</taxon>
        <taxon>eudicotyledons</taxon>
        <taxon>Gunneridae</taxon>
        <taxon>Pentapetalae</taxon>
        <taxon>asterids</taxon>
        <taxon>lamiids</taxon>
        <taxon>Solanales</taxon>
        <taxon>Solanaceae</taxon>
        <taxon>Solanoideae</taxon>
        <taxon>Solaneae</taxon>
        <taxon>Solanum</taxon>
        <taxon>Solanum subgen. Lycopersicon</taxon>
    </lineage>
</organism>
<dbReference type="AlphaFoldDB" id="A0A3Q7J7Z2"/>
<name>A0A3Q7J7Z2_SOLLC</name>
<reference evidence="2" key="1">
    <citation type="journal article" date="2012" name="Nature">
        <title>The tomato genome sequence provides insights into fleshy fruit evolution.</title>
        <authorList>
            <consortium name="Tomato Genome Consortium"/>
        </authorList>
    </citation>
    <scope>NUCLEOTIDE SEQUENCE [LARGE SCALE GENOMIC DNA]</scope>
    <source>
        <strain evidence="2">cv. Heinz 1706</strain>
    </source>
</reference>
<sequence length="269" mass="30871">MHKVGLIMYILLYVDDILLTGNDQRDVHSIIEALSQRFFTKGLRTSSLLSWNLEKYSMNLLHEIAIDNCKIISIPMISTIVFDPSPKNHLVDGSLYIRIICKLHYLSFTRTDIAFAISKLLQAMHQPFMSHWDAWDPHDRTLTIGYVIYLGSSPISCSSKQQCLVSRSSTEVEYRAVVATVSKTKWLTNLLQGLQFSLTVVPRVLCDNISTTYSYANTIFHSRMKYMDIDLHSVREQIFLPHPRALFDNHFSKLGIVKLDANLWRSNNG</sequence>
<evidence type="ECO:0000313" key="2">
    <source>
        <dbReference type="EnsemblPlants" id="Solyc12g039105.1.1"/>
    </source>
</evidence>
<evidence type="ECO:0000256" key="1">
    <source>
        <dbReference type="SAM" id="SignalP"/>
    </source>
</evidence>
<proteinExistence type="predicted"/>
<dbReference type="Gramene" id="Solyc12g039105.1.1">
    <property type="protein sequence ID" value="Solyc12g039105.1.1"/>
    <property type="gene ID" value="Solyc12g039105.1"/>
</dbReference>
<reference evidence="2" key="2">
    <citation type="submission" date="2019-01" db="UniProtKB">
        <authorList>
            <consortium name="EnsemblPlants"/>
        </authorList>
    </citation>
    <scope>IDENTIFICATION</scope>
    <source>
        <strain evidence="2">cv. Heinz 1706</strain>
    </source>
</reference>
<feature type="signal peptide" evidence="1">
    <location>
        <begin position="1"/>
        <end position="16"/>
    </location>
</feature>
<feature type="chain" id="PRO_5018756956" description="Reverse transcriptase Ty1/copia-type domain-containing protein" evidence="1">
    <location>
        <begin position="17"/>
        <end position="269"/>
    </location>
</feature>